<dbReference type="Proteomes" id="UP000293296">
    <property type="component" value="Chromosome"/>
</dbReference>
<keyword evidence="4" id="KW-1185">Reference proteome</keyword>
<dbReference type="InterPro" id="IPR018392">
    <property type="entry name" value="LysM"/>
</dbReference>
<feature type="domain" description="LysM" evidence="2">
    <location>
        <begin position="471"/>
        <end position="515"/>
    </location>
</feature>
<organism evidence="3 4">
    <name type="scientific">Solidesulfovibrio carbinolicus</name>
    <dbReference type="NCBI Taxonomy" id="296842"/>
    <lineage>
        <taxon>Bacteria</taxon>
        <taxon>Pseudomonadati</taxon>
        <taxon>Thermodesulfobacteriota</taxon>
        <taxon>Desulfovibrionia</taxon>
        <taxon>Desulfovibrionales</taxon>
        <taxon>Desulfovibrionaceae</taxon>
        <taxon>Solidesulfovibrio</taxon>
    </lineage>
</organism>
<dbReference type="Gene3D" id="3.40.50.1110">
    <property type="entry name" value="SGNH hydrolase"/>
    <property type="match status" value="1"/>
</dbReference>
<dbReference type="GO" id="GO:0016788">
    <property type="term" value="F:hydrolase activity, acting on ester bonds"/>
    <property type="evidence" value="ECO:0007669"/>
    <property type="project" value="UniProtKB-ARBA"/>
</dbReference>
<evidence type="ECO:0000313" key="3">
    <source>
        <dbReference type="EMBL" id="QAZ66364.1"/>
    </source>
</evidence>
<evidence type="ECO:0000313" key="4">
    <source>
        <dbReference type="Proteomes" id="UP000293296"/>
    </source>
</evidence>
<dbReference type="SUPFAM" id="SSF54106">
    <property type="entry name" value="LysM domain"/>
    <property type="match status" value="6"/>
</dbReference>
<evidence type="ECO:0000259" key="2">
    <source>
        <dbReference type="PROSITE" id="PS51782"/>
    </source>
</evidence>
<feature type="domain" description="LysM" evidence="2">
    <location>
        <begin position="403"/>
        <end position="447"/>
    </location>
</feature>
<proteinExistence type="predicted"/>
<dbReference type="AlphaFoldDB" id="A0A4P6HIW1"/>
<name>A0A4P6HIW1_9BACT</name>
<dbReference type="CDD" id="cd00118">
    <property type="entry name" value="LysM"/>
    <property type="match status" value="6"/>
</dbReference>
<dbReference type="InterPro" id="IPR036779">
    <property type="entry name" value="LysM_dom_sf"/>
</dbReference>
<sequence>MPLPGLGGRDGGRAARGRAGTEVLCMRSPSQVLLLAVLIVSLILPPGLPVAGAAKVDPGTPKAKRILLVGDSLSIGLGQQMETAFAGKPSVRFAHLGKVSSGLANPSFFDWEAALDAQVKAHHPDVVMIMLGANDDKPLPTPSGRSAPYKSASWDVEYARRVARLHAIAKSENPAAAVYLIGVPIMGDAAFDAGMGHVNGVLAKTAASLPDCAYINVRDVLADASGAYAPVARTALGATVKLRADDGVHISAAGSRLLAARLIETVAEPSGLPRGELLAAIENRDLTPLARPGRPATPSVTAVAAAPVQAAAPAALTAEKPAAPVADAAAAVAAKPVAAPAVQVAQATAAPKAAAPGAQATPAPAAAAKAPAPIQVAEAPAKAAAPTVNPVARPAAPAVAPGVNYAVADGDTLWSVAKRLGVSADALAAANPDIDPRRMSIGQRLAVPAGVDLAQVTKAQIRPSVPAAATKVHTVADGDNFWSVARQHGVTVAALTEANPGVDPTRLRIGQPLALPAATATAARPAAGKQHAALDGAGYVVADGDNFWSIAKRLGVSADDLTRLNAGLDPLRLQPGQVLAVPDNARAEALAAPAPAAAETRTVSDAGLYPVAPGDTLWGLSRRFGVSLEEMLAVNGEVDPSRLRVGQLVTVPAEGGLASAEMLLFPVSAGDSLWSIAKRFDVSVEALTAANPGVDPLRLREGQTLRVPSSLAAVAASGAPAKEAQAKAASAVTPAILPAEAQGGTSPAASPTPTAGPAHAPARQHVISEGDNLWKLSRAYGLSVQRILAENSGLDPMRLRVGTVLQLPVGVASMAAR</sequence>
<dbReference type="SUPFAM" id="SSF52266">
    <property type="entry name" value="SGNH hydrolase"/>
    <property type="match status" value="1"/>
</dbReference>
<dbReference type="Gene3D" id="3.10.350.10">
    <property type="entry name" value="LysM domain"/>
    <property type="match status" value="6"/>
</dbReference>
<evidence type="ECO:0000256" key="1">
    <source>
        <dbReference type="SAM" id="MobiDB-lite"/>
    </source>
</evidence>
<reference evidence="3 4" key="1">
    <citation type="submission" date="2018-02" db="EMBL/GenBank/DDBJ databases">
        <title>Genome sequence of Desulfovibrio carbinolicus DSM 3852.</title>
        <authorList>
            <person name="Wilbanks E."/>
            <person name="Skennerton C.T."/>
            <person name="Orphan V.J."/>
        </authorList>
    </citation>
    <scope>NUCLEOTIDE SEQUENCE [LARGE SCALE GENOMIC DNA]</scope>
    <source>
        <strain evidence="3 4">DSM 3852</strain>
    </source>
</reference>
<feature type="domain" description="LysM" evidence="2">
    <location>
        <begin position="763"/>
        <end position="807"/>
    </location>
</feature>
<dbReference type="PANTHER" id="PTHR33734:SF22">
    <property type="entry name" value="MEMBRANE-BOUND LYTIC MUREIN TRANSGLYCOSYLASE D"/>
    <property type="match status" value="1"/>
</dbReference>
<feature type="compositionally biased region" description="Low complexity" evidence="1">
    <location>
        <begin position="743"/>
        <end position="761"/>
    </location>
</feature>
<dbReference type="InterPro" id="IPR007407">
    <property type="entry name" value="DUF459"/>
</dbReference>
<dbReference type="Pfam" id="PF01476">
    <property type="entry name" value="LysM"/>
    <property type="match status" value="6"/>
</dbReference>
<dbReference type="SMART" id="SM00257">
    <property type="entry name" value="LysM"/>
    <property type="match status" value="6"/>
</dbReference>
<accession>A0A4P6HIW1</accession>
<gene>
    <name evidence="3" type="ORF">C3Y92_03545</name>
</gene>
<dbReference type="InterPro" id="IPR036514">
    <property type="entry name" value="SGNH_hydro_sf"/>
</dbReference>
<protein>
    <submittedName>
        <fullName evidence="3">DUF459 domain-containing protein</fullName>
    </submittedName>
</protein>
<dbReference type="EMBL" id="CP026538">
    <property type="protein sequence ID" value="QAZ66364.1"/>
    <property type="molecule type" value="Genomic_DNA"/>
</dbReference>
<feature type="region of interest" description="Disordered" evidence="1">
    <location>
        <begin position="741"/>
        <end position="762"/>
    </location>
</feature>
<dbReference type="OrthoDB" id="9815002at2"/>
<dbReference type="PROSITE" id="PS51782">
    <property type="entry name" value="LYSM"/>
    <property type="match status" value="6"/>
</dbReference>
<feature type="domain" description="LysM" evidence="2">
    <location>
        <begin position="663"/>
        <end position="707"/>
    </location>
</feature>
<feature type="domain" description="LysM" evidence="2">
    <location>
        <begin position="537"/>
        <end position="581"/>
    </location>
</feature>
<dbReference type="PANTHER" id="PTHR33734">
    <property type="entry name" value="LYSM DOMAIN-CONTAINING GPI-ANCHORED PROTEIN 2"/>
    <property type="match status" value="1"/>
</dbReference>
<dbReference type="KEGG" id="dcb:C3Y92_03545"/>
<feature type="domain" description="LysM" evidence="2">
    <location>
        <begin position="607"/>
        <end position="651"/>
    </location>
</feature>
<dbReference type="Pfam" id="PF04311">
    <property type="entry name" value="DUF459"/>
    <property type="match status" value="1"/>
</dbReference>